<dbReference type="PANTHER" id="PTHR12895:SF9">
    <property type="entry name" value="DYMECLIN"/>
    <property type="match status" value="1"/>
</dbReference>
<gene>
    <name evidence="5" type="ORF">EVEC_LOCUS493</name>
</gene>
<dbReference type="InterPro" id="IPR019142">
    <property type="entry name" value="Dymeclin"/>
</dbReference>
<protein>
    <recommendedName>
        <fullName evidence="2">Dymeclin</fullName>
    </recommendedName>
</protein>
<evidence type="ECO:0000313" key="7">
    <source>
        <dbReference type="WBParaSite" id="EVEC_0000074001-mRNA-1"/>
    </source>
</evidence>
<organism evidence="7">
    <name type="scientific">Enterobius vermicularis</name>
    <name type="common">Human pinworm</name>
    <dbReference type="NCBI Taxonomy" id="51028"/>
    <lineage>
        <taxon>Eukaryota</taxon>
        <taxon>Metazoa</taxon>
        <taxon>Ecdysozoa</taxon>
        <taxon>Nematoda</taxon>
        <taxon>Chromadorea</taxon>
        <taxon>Rhabditida</taxon>
        <taxon>Spirurina</taxon>
        <taxon>Oxyuridomorpha</taxon>
        <taxon>Oxyuroidea</taxon>
        <taxon>Oxyuridae</taxon>
        <taxon>Enterobius</taxon>
    </lineage>
</organism>
<dbReference type="AlphaFoldDB" id="A0A0N4UTS7"/>
<dbReference type="GO" id="GO:0005794">
    <property type="term" value="C:Golgi apparatus"/>
    <property type="evidence" value="ECO:0007669"/>
    <property type="project" value="TreeGrafter"/>
</dbReference>
<reference evidence="5 6" key="2">
    <citation type="submission" date="2018-10" db="EMBL/GenBank/DDBJ databases">
        <authorList>
            <consortium name="Pathogen Informatics"/>
        </authorList>
    </citation>
    <scope>NUCLEOTIDE SEQUENCE [LARGE SCALE GENOMIC DNA]</scope>
</reference>
<evidence type="ECO:0000256" key="2">
    <source>
        <dbReference type="ARBA" id="ARBA00015736"/>
    </source>
</evidence>
<evidence type="ECO:0000256" key="4">
    <source>
        <dbReference type="ARBA" id="ARBA00023288"/>
    </source>
</evidence>
<evidence type="ECO:0000256" key="3">
    <source>
        <dbReference type="ARBA" id="ARBA00022707"/>
    </source>
</evidence>
<name>A0A0N4UTS7_ENTVE</name>
<dbReference type="PANTHER" id="PTHR12895">
    <property type="entry name" value="DYMECLIN"/>
    <property type="match status" value="1"/>
</dbReference>
<dbReference type="GO" id="GO:0007030">
    <property type="term" value="P:Golgi organization"/>
    <property type="evidence" value="ECO:0007669"/>
    <property type="project" value="TreeGrafter"/>
</dbReference>
<accession>A0A0N4UTS7</accession>
<keyword evidence="4" id="KW-0449">Lipoprotein</keyword>
<proteinExistence type="inferred from homology"/>
<evidence type="ECO:0000313" key="5">
    <source>
        <dbReference type="EMBL" id="VDD85350.1"/>
    </source>
</evidence>
<evidence type="ECO:0000313" key="6">
    <source>
        <dbReference type="Proteomes" id="UP000274131"/>
    </source>
</evidence>
<sequence>MGGVISSETVLEDNECMRRFSGLQPISDNDPFWNQLLSFNLNLNSDDRKEMKEFDDSLNNLLQSLMYNTQTTGNFAAFIRVFLRRASEVRTSEMCRK</sequence>
<comment type="similarity">
    <text evidence="1">Belongs to the dymeclin family.</text>
</comment>
<evidence type="ECO:0000256" key="1">
    <source>
        <dbReference type="ARBA" id="ARBA00010603"/>
    </source>
</evidence>
<keyword evidence="3" id="KW-0519">Myristate</keyword>
<reference evidence="7" key="1">
    <citation type="submission" date="2017-02" db="UniProtKB">
        <authorList>
            <consortium name="WormBaseParasite"/>
        </authorList>
    </citation>
    <scope>IDENTIFICATION</scope>
</reference>
<dbReference type="Pfam" id="PF09742">
    <property type="entry name" value="Dymeclin"/>
    <property type="match status" value="1"/>
</dbReference>
<dbReference type="STRING" id="51028.A0A0N4UTS7"/>
<keyword evidence="6" id="KW-1185">Reference proteome</keyword>
<dbReference type="EMBL" id="UXUI01000889">
    <property type="protein sequence ID" value="VDD85350.1"/>
    <property type="molecule type" value="Genomic_DNA"/>
</dbReference>
<dbReference type="WBParaSite" id="EVEC_0000074001-mRNA-1">
    <property type="protein sequence ID" value="EVEC_0000074001-mRNA-1"/>
    <property type="gene ID" value="EVEC_0000074001"/>
</dbReference>
<dbReference type="OrthoDB" id="10253409at2759"/>
<dbReference type="Proteomes" id="UP000274131">
    <property type="component" value="Unassembled WGS sequence"/>
</dbReference>